<evidence type="ECO:0000256" key="3">
    <source>
        <dbReference type="ARBA" id="ARBA00015308"/>
    </source>
</evidence>
<dbReference type="InterPro" id="IPR000641">
    <property type="entry name" value="CbxX/CfxQ"/>
</dbReference>
<dbReference type="InterPro" id="IPR002197">
    <property type="entry name" value="HTH_Fis"/>
</dbReference>
<dbReference type="InterPro" id="IPR027417">
    <property type="entry name" value="P-loop_NTPase"/>
</dbReference>
<dbReference type="PROSITE" id="PS50045">
    <property type="entry name" value="SIGMA54_INTERACT_4"/>
    <property type="match status" value="1"/>
</dbReference>
<reference evidence="14 15" key="1">
    <citation type="submission" date="2015-04" db="EMBL/GenBank/DDBJ databases">
        <authorList>
            <person name="Syromyatnikov M.Y."/>
            <person name="Popov V.N."/>
        </authorList>
    </citation>
    <scope>NUCLEOTIDE SEQUENCE [LARGE SCALE GENOMIC DNA]</scope>
    <source>
        <strain evidence="14 15">CECT 5292</strain>
    </source>
</reference>
<evidence type="ECO:0000256" key="2">
    <source>
        <dbReference type="ARBA" id="ARBA00011135"/>
    </source>
</evidence>
<dbReference type="SMART" id="SM00382">
    <property type="entry name" value="AAA"/>
    <property type="match status" value="1"/>
</dbReference>
<dbReference type="Gene3D" id="1.10.10.60">
    <property type="entry name" value="Homeodomain-like"/>
    <property type="match status" value="1"/>
</dbReference>
<sequence>MSHILITDDERDIRELVGDILKDEGFEVKLAGTSTECIASIKDEVPALMILDIWLKDSDMDGIDILKTVKREHPEVPVVIISGHGNIEIAVAAIKQGAYDFIEKPFNIDQLMVVITRAMETSRLRRENVALKRTGGQSAPMIGHSAAFKTLRSQLDKVTNSNGRVMLTGPAGAGKDVAARYIHAQSPRSDAPFVTVNSAGVDPEHMEEILFGRETSKGPEPGLLEQASGGVIYFDEVVDMPLGTQSKILRVLVDQQFVRVGGAEKVKVDLRVISSSNRDLEKAIADGAFREELYHRLNVVPVTVPGLDERREDIPVLAAHFIEHLHQSQGLPLRELTQEAETRLQTMNWRGNVRQLKNVIERVLILGDDTGPIDVADLPNDDAGAGSDDAVVVLSALAALPLREARELFEREYLLAQINRFGGNISRTATFVGMERSALHRKLKTLGVVTSSKGGARVAEVFDDTADAQNN</sequence>
<evidence type="ECO:0000256" key="1">
    <source>
        <dbReference type="ARBA" id="ARBA00002167"/>
    </source>
</evidence>
<evidence type="ECO:0000256" key="6">
    <source>
        <dbReference type="ARBA" id="ARBA00022840"/>
    </source>
</evidence>
<dbReference type="InterPro" id="IPR058031">
    <property type="entry name" value="AAA_lid_NorR"/>
</dbReference>
<keyword evidence="8" id="KW-0805">Transcription regulation</keyword>
<evidence type="ECO:0000313" key="14">
    <source>
        <dbReference type="EMBL" id="CRK74261.1"/>
    </source>
</evidence>
<dbReference type="SUPFAM" id="SSF52172">
    <property type="entry name" value="CheY-like"/>
    <property type="match status" value="1"/>
</dbReference>
<feature type="domain" description="Sigma-54 factor interaction" evidence="12">
    <location>
        <begin position="141"/>
        <end position="365"/>
    </location>
</feature>
<comment type="subunit">
    <text evidence="2">Interacts with sigma-54.</text>
</comment>
<feature type="modified residue" description="4-aspartylphosphate" evidence="11">
    <location>
        <position position="52"/>
    </location>
</feature>
<dbReference type="Proteomes" id="UP000048949">
    <property type="component" value="Unassembled WGS sequence"/>
</dbReference>
<dbReference type="Gene3D" id="1.10.8.60">
    <property type="match status" value="1"/>
</dbReference>
<keyword evidence="9" id="KW-0010">Activator</keyword>
<dbReference type="STRING" id="282199.GCA_001049735_00288"/>
<dbReference type="GO" id="GO:0005524">
    <property type="term" value="F:ATP binding"/>
    <property type="evidence" value="ECO:0007669"/>
    <property type="project" value="UniProtKB-KW"/>
</dbReference>
<dbReference type="InterPro" id="IPR009057">
    <property type="entry name" value="Homeodomain-like_sf"/>
</dbReference>
<dbReference type="SMART" id="SM00448">
    <property type="entry name" value="REC"/>
    <property type="match status" value="1"/>
</dbReference>
<evidence type="ECO:0000256" key="11">
    <source>
        <dbReference type="PROSITE-ProRule" id="PRU00169"/>
    </source>
</evidence>
<keyword evidence="5" id="KW-0547">Nucleotide-binding</keyword>
<comment type="function">
    <text evidence="1">Required for activation of most nif operons, which are directly involved in nitrogen fixation.</text>
</comment>
<keyword evidence="7" id="KW-0902">Two-component regulatory system</keyword>
<dbReference type="GO" id="GO:0000160">
    <property type="term" value="P:phosphorelay signal transduction system"/>
    <property type="evidence" value="ECO:0007669"/>
    <property type="project" value="UniProtKB-KW"/>
</dbReference>
<organism evidence="14 15">
    <name type="scientific">Nereida ignava</name>
    <dbReference type="NCBI Taxonomy" id="282199"/>
    <lineage>
        <taxon>Bacteria</taxon>
        <taxon>Pseudomonadati</taxon>
        <taxon>Pseudomonadota</taxon>
        <taxon>Alphaproteobacteria</taxon>
        <taxon>Rhodobacterales</taxon>
        <taxon>Roseobacteraceae</taxon>
        <taxon>Nereida</taxon>
    </lineage>
</organism>
<dbReference type="FunFam" id="1.10.10.60:FF:000165">
    <property type="entry name" value="Two-component system nitrogen regulation response regulator NtrX"/>
    <property type="match status" value="1"/>
</dbReference>
<gene>
    <name evidence="14" type="primary">glnG</name>
    <name evidence="14" type="ORF">NIG5292_00288</name>
</gene>
<keyword evidence="10" id="KW-0804">Transcription</keyword>
<dbReference type="Pfam" id="PF00158">
    <property type="entry name" value="Sigma54_activat"/>
    <property type="match status" value="1"/>
</dbReference>
<dbReference type="AlphaFoldDB" id="A0A0U1NHR9"/>
<evidence type="ECO:0000259" key="13">
    <source>
        <dbReference type="PROSITE" id="PS50110"/>
    </source>
</evidence>
<accession>A0A0U1NHR9</accession>
<dbReference type="PANTHER" id="PTHR32071:SF17">
    <property type="entry name" value="TRANSCRIPTIONAL REGULATOR (NTRC FAMILY)"/>
    <property type="match status" value="1"/>
</dbReference>
<dbReference type="Gene3D" id="3.40.50.300">
    <property type="entry name" value="P-loop containing nucleotide triphosphate hydrolases"/>
    <property type="match status" value="1"/>
</dbReference>
<dbReference type="FunFam" id="3.40.50.300:FF:000006">
    <property type="entry name" value="DNA-binding transcriptional regulator NtrC"/>
    <property type="match status" value="1"/>
</dbReference>
<dbReference type="InterPro" id="IPR011006">
    <property type="entry name" value="CheY-like_superfamily"/>
</dbReference>
<dbReference type="CDD" id="cd00009">
    <property type="entry name" value="AAA"/>
    <property type="match status" value="1"/>
</dbReference>
<dbReference type="InterPro" id="IPR003593">
    <property type="entry name" value="AAA+_ATPase"/>
</dbReference>
<evidence type="ECO:0000256" key="9">
    <source>
        <dbReference type="ARBA" id="ARBA00023159"/>
    </source>
</evidence>
<dbReference type="PRINTS" id="PR00819">
    <property type="entry name" value="CBXCFQXSUPER"/>
</dbReference>
<evidence type="ECO:0000313" key="15">
    <source>
        <dbReference type="Proteomes" id="UP000048949"/>
    </source>
</evidence>
<feature type="domain" description="Response regulatory" evidence="13">
    <location>
        <begin position="3"/>
        <end position="119"/>
    </location>
</feature>
<dbReference type="Pfam" id="PF25601">
    <property type="entry name" value="AAA_lid_14"/>
    <property type="match status" value="1"/>
</dbReference>
<keyword evidence="6" id="KW-0067">ATP-binding</keyword>
<evidence type="ECO:0000256" key="4">
    <source>
        <dbReference type="ARBA" id="ARBA00022553"/>
    </source>
</evidence>
<dbReference type="CDD" id="cd17550">
    <property type="entry name" value="REC_NtrX-like"/>
    <property type="match status" value="1"/>
</dbReference>
<keyword evidence="15" id="KW-1185">Reference proteome</keyword>
<evidence type="ECO:0000256" key="8">
    <source>
        <dbReference type="ARBA" id="ARBA00023015"/>
    </source>
</evidence>
<dbReference type="OrthoDB" id="9802388at2"/>
<dbReference type="EMBL" id="CVQV01000002">
    <property type="protein sequence ID" value="CRK74261.1"/>
    <property type="molecule type" value="Genomic_DNA"/>
</dbReference>
<evidence type="ECO:0000256" key="5">
    <source>
        <dbReference type="ARBA" id="ARBA00022741"/>
    </source>
</evidence>
<dbReference type="InterPro" id="IPR002078">
    <property type="entry name" value="Sigma_54_int"/>
</dbReference>
<dbReference type="RefSeq" id="WP_048597557.1">
    <property type="nucleotide sequence ID" value="NZ_CVPC01000002.1"/>
</dbReference>
<evidence type="ECO:0000256" key="10">
    <source>
        <dbReference type="ARBA" id="ARBA00023163"/>
    </source>
</evidence>
<dbReference type="InterPro" id="IPR001789">
    <property type="entry name" value="Sig_transdc_resp-reg_receiver"/>
</dbReference>
<keyword evidence="4 11" id="KW-0597">Phosphoprotein</keyword>
<dbReference type="SUPFAM" id="SSF46689">
    <property type="entry name" value="Homeodomain-like"/>
    <property type="match status" value="1"/>
</dbReference>
<dbReference type="PANTHER" id="PTHR32071">
    <property type="entry name" value="TRANSCRIPTIONAL REGULATORY PROTEIN"/>
    <property type="match status" value="1"/>
</dbReference>
<dbReference type="Gene3D" id="3.40.50.2300">
    <property type="match status" value="1"/>
</dbReference>
<dbReference type="GO" id="GO:0006355">
    <property type="term" value="P:regulation of DNA-templated transcription"/>
    <property type="evidence" value="ECO:0007669"/>
    <property type="project" value="InterPro"/>
</dbReference>
<dbReference type="Pfam" id="PF02954">
    <property type="entry name" value="HTH_8"/>
    <property type="match status" value="1"/>
</dbReference>
<evidence type="ECO:0000256" key="7">
    <source>
        <dbReference type="ARBA" id="ARBA00023012"/>
    </source>
</evidence>
<protein>
    <recommendedName>
        <fullName evidence="3">Nif-specific regulatory protein</fullName>
    </recommendedName>
</protein>
<dbReference type="GO" id="GO:0043565">
    <property type="term" value="F:sequence-specific DNA binding"/>
    <property type="evidence" value="ECO:0007669"/>
    <property type="project" value="InterPro"/>
</dbReference>
<dbReference type="PROSITE" id="PS50110">
    <property type="entry name" value="RESPONSE_REGULATORY"/>
    <property type="match status" value="1"/>
</dbReference>
<dbReference type="FunFam" id="3.40.50.2300:FF:000018">
    <property type="entry name" value="DNA-binding transcriptional regulator NtrC"/>
    <property type="match status" value="1"/>
</dbReference>
<name>A0A0U1NHR9_9RHOB</name>
<dbReference type="SUPFAM" id="SSF52540">
    <property type="entry name" value="P-loop containing nucleoside triphosphate hydrolases"/>
    <property type="match status" value="1"/>
</dbReference>
<proteinExistence type="predicted"/>
<dbReference type="Pfam" id="PF00072">
    <property type="entry name" value="Response_reg"/>
    <property type="match status" value="1"/>
</dbReference>
<evidence type="ECO:0000259" key="12">
    <source>
        <dbReference type="PROSITE" id="PS50045"/>
    </source>
</evidence>